<organism evidence="2 3">
    <name type="scientific">Pandoraea iniqua</name>
    <dbReference type="NCBI Taxonomy" id="2508288"/>
    <lineage>
        <taxon>Bacteria</taxon>
        <taxon>Pseudomonadati</taxon>
        <taxon>Pseudomonadota</taxon>
        <taxon>Betaproteobacteria</taxon>
        <taxon>Burkholderiales</taxon>
        <taxon>Burkholderiaceae</taxon>
        <taxon>Pandoraea</taxon>
    </lineage>
</organism>
<dbReference type="RefSeq" id="WP_150684965.1">
    <property type="nucleotide sequence ID" value="NZ_CABPSI010000003.1"/>
</dbReference>
<protein>
    <submittedName>
        <fullName evidence="2">Uncharacterized protein</fullName>
    </submittedName>
</protein>
<dbReference type="Proteomes" id="UP000333828">
    <property type="component" value="Unassembled WGS sequence"/>
</dbReference>
<reference evidence="2 3" key="1">
    <citation type="submission" date="2019-08" db="EMBL/GenBank/DDBJ databases">
        <authorList>
            <person name="Peeters C."/>
        </authorList>
    </citation>
    <scope>NUCLEOTIDE SEQUENCE [LARGE SCALE GENOMIC DNA]</scope>
    <source>
        <strain evidence="2 3">LMG 31115</strain>
    </source>
</reference>
<feature type="region of interest" description="Disordered" evidence="1">
    <location>
        <begin position="17"/>
        <end position="46"/>
    </location>
</feature>
<accession>A0A5E4WK19</accession>
<dbReference type="AlphaFoldDB" id="A0A5E4WK19"/>
<sequence length="128" mass="14255">MTDRPFRDDYQRWLDAQPPNARLTQEAPCTATPAEPVAADTADTATVREPPASLPFGGYVVWFHESDTYLDIRFDHHRFEIVTQPVADAREAFVFESFDAAYGHALDVGEHCLILFAEAEGMPVTVVG</sequence>
<gene>
    <name evidence="2" type="ORF">PIN31115_03360</name>
</gene>
<proteinExistence type="predicted"/>
<evidence type="ECO:0000256" key="1">
    <source>
        <dbReference type="SAM" id="MobiDB-lite"/>
    </source>
</evidence>
<dbReference type="EMBL" id="CABPSI010000003">
    <property type="protein sequence ID" value="VVE25407.1"/>
    <property type="molecule type" value="Genomic_DNA"/>
</dbReference>
<evidence type="ECO:0000313" key="2">
    <source>
        <dbReference type="EMBL" id="VVE25407.1"/>
    </source>
</evidence>
<name>A0A5E4WK19_9BURK</name>
<keyword evidence="3" id="KW-1185">Reference proteome</keyword>
<feature type="compositionally biased region" description="Low complexity" evidence="1">
    <location>
        <begin position="30"/>
        <end position="46"/>
    </location>
</feature>
<evidence type="ECO:0000313" key="3">
    <source>
        <dbReference type="Proteomes" id="UP000333828"/>
    </source>
</evidence>